<dbReference type="Gene3D" id="3.30.70.120">
    <property type="match status" value="1"/>
</dbReference>
<comment type="caution">
    <text evidence="1">The sequence shown here is derived from an EMBL/GenBank/DDBJ whole genome shotgun (WGS) entry which is preliminary data.</text>
</comment>
<dbReference type="Pfam" id="PF00543">
    <property type="entry name" value="P-II"/>
    <property type="match status" value="1"/>
</dbReference>
<gene>
    <name evidence="1" type="ORF">H9763_11365</name>
</gene>
<organism evidence="1 2">
    <name type="scientific">Candidatus Eisenbergiella merdigallinarum</name>
    <dbReference type="NCBI Taxonomy" id="2838552"/>
    <lineage>
        <taxon>Bacteria</taxon>
        <taxon>Bacillati</taxon>
        <taxon>Bacillota</taxon>
        <taxon>Clostridia</taxon>
        <taxon>Lachnospirales</taxon>
        <taxon>Lachnospiraceae</taxon>
        <taxon>Eisenbergiella</taxon>
    </lineage>
</organism>
<reference evidence="1" key="2">
    <citation type="submission" date="2021-04" db="EMBL/GenBank/DDBJ databases">
        <authorList>
            <person name="Gilroy R."/>
        </authorList>
    </citation>
    <scope>NUCLEOTIDE SEQUENCE</scope>
    <source>
        <strain evidence="1">USAMLcec3-2134</strain>
    </source>
</reference>
<sequence>MSTLYLMTTICDRNQVRRFLFFFREHEMNVTLLTLGRGTAASEMLDAFGLEATEKAVLYAFVTGEEWKEIKKRLERQIKIDIPGSGIVFLVPFSSVGGKRQLQFLTEGRAYEKGEESVLKETKYELLVAVANQGYTEMIMDAAREAKATGGTVIHAKGTGIEKAEKFLGVSLAAEKEMIFMVVKKENKNPIMSAIMEKAGLNTKAKAVVFSLPVTDVAGMRLIEETEEEEQE</sequence>
<proteinExistence type="predicted"/>
<dbReference type="InterPro" id="IPR011322">
    <property type="entry name" value="N-reg_PII-like_a/b"/>
</dbReference>
<dbReference type="PROSITE" id="PS51343">
    <property type="entry name" value="PII_GLNB_DOM"/>
    <property type="match status" value="1"/>
</dbReference>
<reference evidence="1" key="1">
    <citation type="journal article" date="2021" name="PeerJ">
        <title>Extensive microbial diversity within the chicken gut microbiome revealed by metagenomics and culture.</title>
        <authorList>
            <person name="Gilroy R."/>
            <person name="Ravi A."/>
            <person name="Getino M."/>
            <person name="Pursley I."/>
            <person name="Horton D.L."/>
            <person name="Alikhan N.F."/>
            <person name="Baker D."/>
            <person name="Gharbi K."/>
            <person name="Hall N."/>
            <person name="Watson M."/>
            <person name="Adriaenssens E.M."/>
            <person name="Foster-Nyarko E."/>
            <person name="Jarju S."/>
            <person name="Secka A."/>
            <person name="Antonio M."/>
            <person name="Oren A."/>
            <person name="Chaudhuri R.R."/>
            <person name="La Ragione R."/>
            <person name="Hildebrand F."/>
            <person name="Pallen M.J."/>
        </authorList>
    </citation>
    <scope>NUCLEOTIDE SEQUENCE</scope>
    <source>
        <strain evidence="1">USAMLcec3-2134</strain>
    </source>
</reference>
<protein>
    <submittedName>
        <fullName evidence="1">P-II family nitrogen regulator</fullName>
    </submittedName>
</protein>
<dbReference type="SMART" id="SM00938">
    <property type="entry name" value="P-II"/>
    <property type="match status" value="1"/>
</dbReference>
<evidence type="ECO:0000313" key="2">
    <source>
        <dbReference type="Proteomes" id="UP000886883"/>
    </source>
</evidence>
<dbReference type="AlphaFoldDB" id="A0A9D2SEF1"/>
<evidence type="ECO:0000313" key="1">
    <source>
        <dbReference type="EMBL" id="HJB92046.1"/>
    </source>
</evidence>
<dbReference type="EMBL" id="DWXE01000043">
    <property type="protein sequence ID" value="HJB92046.1"/>
    <property type="molecule type" value="Genomic_DNA"/>
</dbReference>
<accession>A0A9D2SEF1</accession>
<dbReference type="GO" id="GO:0030234">
    <property type="term" value="F:enzyme regulator activity"/>
    <property type="evidence" value="ECO:0007669"/>
    <property type="project" value="InterPro"/>
</dbReference>
<name>A0A9D2SEF1_9FIRM</name>
<dbReference type="Proteomes" id="UP000886883">
    <property type="component" value="Unassembled WGS sequence"/>
</dbReference>
<dbReference type="InterPro" id="IPR002187">
    <property type="entry name" value="N-reg_PII"/>
</dbReference>
<dbReference type="InterPro" id="IPR015867">
    <property type="entry name" value="N-reg_PII/ATP_PRibTrfase_C"/>
</dbReference>
<dbReference type="SUPFAM" id="SSF54913">
    <property type="entry name" value="GlnB-like"/>
    <property type="match status" value="1"/>
</dbReference>
<dbReference type="GO" id="GO:0006808">
    <property type="term" value="P:regulation of nitrogen utilization"/>
    <property type="evidence" value="ECO:0007669"/>
    <property type="project" value="InterPro"/>
</dbReference>